<feature type="compositionally biased region" description="Basic and acidic residues" evidence="1">
    <location>
        <begin position="144"/>
        <end position="157"/>
    </location>
</feature>
<dbReference type="EMBL" id="JABFUD020000020">
    <property type="protein sequence ID" value="KAI5064331.1"/>
    <property type="molecule type" value="Genomic_DNA"/>
</dbReference>
<dbReference type="Proteomes" id="UP000886520">
    <property type="component" value="Chromosome 20"/>
</dbReference>
<feature type="non-terminal residue" evidence="2">
    <location>
        <position position="304"/>
    </location>
</feature>
<evidence type="ECO:0000313" key="2">
    <source>
        <dbReference type="EMBL" id="KAI5064331.1"/>
    </source>
</evidence>
<comment type="caution">
    <text evidence="2">The sequence shown here is derived from an EMBL/GenBank/DDBJ whole genome shotgun (WGS) entry which is preliminary data.</text>
</comment>
<feature type="region of interest" description="Disordered" evidence="1">
    <location>
        <begin position="226"/>
        <end position="249"/>
    </location>
</feature>
<dbReference type="AlphaFoldDB" id="A0A9D4Z986"/>
<evidence type="ECO:0000313" key="3">
    <source>
        <dbReference type="Proteomes" id="UP000886520"/>
    </source>
</evidence>
<name>A0A9D4Z986_ADICA</name>
<evidence type="ECO:0000256" key="1">
    <source>
        <dbReference type="SAM" id="MobiDB-lite"/>
    </source>
</evidence>
<protein>
    <submittedName>
        <fullName evidence="2">Uncharacterized protein</fullName>
    </submittedName>
</protein>
<dbReference type="OrthoDB" id="5836667at2759"/>
<feature type="compositionally biased region" description="Low complexity" evidence="1">
    <location>
        <begin position="234"/>
        <end position="246"/>
    </location>
</feature>
<keyword evidence="3" id="KW-1185">Reference proteome</keyword>
<gene>
    <name evidence="2" type="ORF">GOP47_0021001</name>
</gene>
<feature type="region of interest" description="Disordered" evidence="1">
    <location>
        <begin position="105"/>
        <end position="161"/>
    </location>
</feature>
<accession>A0A9D4Z986</accession>
<sequence>LLREVIPFPYSEAVENGTQTGSRHRSVGFCAPFRVPDYLLTKLPPSEKLHLQQSLSRNMVVNPKSFSRFLVEHPELLQPVPHNDSRPDGATNNTGETLTLLGLAYGSGDEDDNKALRAESSQGDEDQDISCGKASATTPPLPKCGEEAQPKVHEHASKPLSLLEKKKKGLVGTQELIQPNKKIVSQLMAPREHVTSSWHSVPTSEDLVYGMSADAAAAMIPAATRHARGLRQDSSINNKSPSSSGLSHKDLEANKQPATAGASKGMSLFGFGQTDMRLAKAAAEAAAIAASHEAIFADALLTLA</sequence>
<organism evidence="2 3">
    <name type="scientific">Adiantum capillus-veneris</name>
    <name type="common">Maidenhair fern</name>
    <dbReference type="NCBI Taxonomy" id="13818"/>
    <lineage>
        <taxon>Eukaryota</taxon>
        <taxon>Viridiplantae</taxon>
        <taxon>Streptophyta</taxon>
        <taxon>Embryophyta</taxon>
        <taxon>Tracheophyta</taxon>
        <taxon>Polypodiopsida</taxon>
        <taxon>Polypodiidae</taxon>
        <taxon>Polypodiales</taxon>
        <taxon>Pteridineae</taxon>
        <taxon>Pteridaceae</taxon>
        <taxon>Vittarioideae</taxon>
        <taxon>Adiantum</taxon>
    </lineage>
</organism>
<proteinExistence type="predicted"/>
<reference evidence="2" key="1">
    <citation type="submission" date="2021-01" db="EMBL/GenBank/DDBJ databases">
        <title>Adiantum capillus-veneris genome.</title>
        <authorList>
            <person name="Fang Y."/>
            <person name="Liao Q."/>
        </authorList>
    </citation>
    <scope>NUCLEOTIDE SEQUENCE</scope>
    <source>
        <strain evidence="2">H3</strain>
        <tissue evidence="2">Leaf</tissue>
    </source>
</reference>